<sequence length="171" mass="18669">MERLGQQALRRCREHDPQNCANTMQAYGVPVVGGSPVIDASSKRATEVISEFACQSLANTGWSLTNSSATGQELLSSVEVQVGSLISRFDSSDHSEKELLEFSMGLLGFFWAFAFLEVSCALHSRGRALLAEIGQILDRSLHRRRVARAGVARQQVAAGSLEARQRPHLLT</sequence>
<name>A0A812KF90_9DINO</name>
<dbReference type="AlphaFoldDB" id="A0A812KF90"/>
<comment type="caution">
    <text evidence="1">The sequence shown here is derived from an EMBL/GenBank/DDBJ whole genome shotgun (WGS) entry which is preliminary data.</text>
</comment>
<dbReference type="EMBL" id="CAJNJA010007601">
    <property type="protein sequence ID" value="CAE7226698.1"/>
    <property type="molecule type" value="Genomic_DNA"/>
</dbReference>
<keyword evidence="2" id="KW-1185">Reference proteome</keyword>
<reference evidence="1" key="1">
    <citation type="submission" date="2021-02" db="EMBL/GenBank/DDBJ databases">
        <authorList>
            <person name="Dougan E. K."/>
            <person name="Rhodes N."/>
            <person name="Thang M."/>
            <person name="Chan C."/>
        </authorList>
    </citation>
    <scope>NUCLEOTIDE SEQUENCE</scope>
</reference>
<evidence type="ECO:0000313" key="2">
    <source>
        <dbReference type="Proteomes" id="UP000601435"/>
    </source>
</evidence>
<organism evidence="1 2">
    <name type="scientific">Symbiodinium necroappetens</name>
    <dbReference type="NCBI Taxonomy" id="1628268"/>
    <lineage>
        <taxon>Eukaryota</taxon>
        <taxon>Sar</taxon>
        <taxon>Alveolata</taxon>
        <taxon>Dinophyceae</taxon>
        <taxon>Suessiales</taxon>
        <taxon>Symbiodiniaceae</taxon>
        <taxon>Symbiodinium</taxon>
    </lineage>
</organism>
<protein>
    <submittedName>
        <fullName evidence="1">Uncharacterized protein</fullName>
    </submittedName>
</protein>
<gene>
    <name evidence="1" type="ORF">SNEC2469_LOCUS3245</name>
</gene>
<dbReference type="OrthoDB" id="434362at2759"/>
<dbReference type="Proteomes" id="UP000601435">
    <property type="component" value="Unassembled WGS sequence"/>
</dbReference>
<accession>A0A812KF90</accession>
<evidence type="ECO:0000313" key="1">
    <source>
        <dbReference type="EMBL" id="CAE7226698.1"/>
    </source>
</evidence>
<proteinExistence type="predicted"/>